<dbReference type="SUPFAM" id="SSF48371">
    <property type="entry name" value="ARM repeat"/>
    <property type="match status" value="1"/>
</dbReference>
<dbReference type="InterPro" id="IPR048491">
    <property type="entry name" value="XMAP215_CLASP_TOG"/>
</dbReference>
<dbReference type="Ensembl" id="ENSEBUT00000001299.1">
    <property type="protein sequence ID" value="ENSEBUP00000000985.1"/>
    <property type="gene ID" value="ENSEBUG00000000956.1"/>
</dbReference>
<evidence type="ECO:0000256" key="3">
    <source>
        <dbReference type="ARBA" id="ARBA00023212"/>
    </source>
</evidence>
<dbReference type="GO" id="GO:0005856">
    <property type="term" value="C:cytoskeleton"/>
    <property type="evidence" value="ECO:0007669"/>
    <property type="project" value="UniProtKB-SubCell"/>
</dbReference>
<dbReference type="FunFam" id="1.25.10.10:FF:000063">
    <property type="entry name" value="Putative cytoskeleton-associated protein 5"/>
    <property type="match status" value="1"/>
</dbReference>
<dbReference type="GO" id="GO:0051010">
    <property type="term" value="F:microtubule plus-end binding"/>
    <property type="evidence" value="ECO:0007669"/>
    <property type="project" value="InterPro"/>
</dbReference>
<proteinExistence type="predicted"/>
<organism evidence="5 6">
    <name type="scientific">Eptatretus burgeri</name>
    <name type="common">Inshore hagfish</name>
    <dbReference type="NCBI Taxonomy" id="7764"/>
    <lineage>
        <taxon>Eukaryota</taxon>
        <taxon>Metazoa</taxon>
        <taxon>Chordata</taxon>
        <taxon>Craniata</taxon>
        <taxon>Vertebrata</taxon>
        <taxon>Cyclostomata</taxon>
        <taxon>Myxini</taxon>
        <taxon>Myxiniformes</taxon>
        <taxon>Myxinidae</taxon>
        <taxon>Eptatretinae</taxon>
        <taxon>Eptatretus</taxon>
    </lineage>
</organism>
<keyword evidence="6" id="KW-1185">Reference proteome</keyword>
<dbReference type="GO" id="GO:0007051">
    <property type="term" value="P:spindle organization"/>
    <property type="evidence" value="ECO:0007669"/>
    <property type="project" value="InterPro"/>
</dbReference>
<evidence type="ECO:0000313" key="5">
    <source>
        <dbReference type="Ensembl" id="ENSEBUP00000000985.1"/>
    </source>
</evidence>
<reference evidence="5" key="1">
    <citation type="submission" date="2025-05" db="UniProtKB">
        <authorList>
            <consortium name="Ensembl"/>
        </authorList>
    </citation>
    <scope>IDENTIFICATION</scope>
</reference>
<dbReference type="InterPro" id="IPR016024">
    <property type="entry name" value="ARM-type_fold"/>
</dbReference>
<name>A0A8C4PW74_EPTBU</name>
<keyword evidence="3" id="KW-0206">Cytoskeleton</keyword>
<keyword evidence="2" id="KW-0963">Cytoplasm</keyword>
<dbReference type="GO" id="GO:0030951">
    <property type="term" value="P:establishment or maintenance of microtubule cytoskeleton polarity"/>
    <property type="evidence" value="ECO:0007669"/>
    <property type="project" value="InterPro"/>
</dbReference>
<dbReference type="GO" id="GO:0061863">
    <property type="term" value="F:microtubule plus end polymerase"/>
    <property type="evidence" value="ECO:0007669"/>
    <property type="project" value="InterPro"/>
</dbReference>
<evidence type="ECO:0000259" key="4">
    <source>
        <dbReference type="SMART" id="SM01349"/>
    </source>
</evidence>
<feature type="domain" description="TOG" evidence="4">
    <location>
        <begin position="92"/>
        <end position="315"/>
    </location>
</feature>
<protein>
    <recommendedName>
        <fullName evidence="4">TOG domain-containing protein</fullName>
    </recommendedName>
</protein>
<dbReference type="InterPro" id="IPR011989">
    <property type="entry name" value="ARM-like"/>
</dbReference>
<comment type="subcellular location">
    <subcellularLocation>
        <location evidence="1">Cytoplasm</location>
        <location evidence="1">Cytoskeleton</location>
    </subcellularLocation>
</comment>
<dbReference type="Proteomes" id="UP000694388">
    <property type="component" value="Unplaced"/>
</dbReference>
<dbReference type="InterPro" id="IPR034085">
    <property type="entry name" value="TOG"/>
</dbReference>
<dbReference type="Ensembl" id="ENSEBUT00000001280.1">
    <property type="protein sequence ID" value="ENSEBUP00000000968.1"/>
    <property type="gene ID" value="ENSEBUG00000000956.1"/>
</dbReference>
<sequence>MRAQGKVPLIDCNLPSLVCHVYFILSVLLAQPLHAVSTNHTFISRPIDIYPKAHFHMQFEHVIHRLPIYPPLFATFISVGGGGISCRFSTCKYLVCRIFESAFSCHLQLWKARQAGYTEALKLFNQLPDGKSAEFAKFVPLIKKFVGDSNAVAQLKGLEAALAFVENANIAVKAVGEVMVAVVNKALNQPKARAKELGASICLAYIEAERPEPVLDELLKGLDNKNPKVVAACIMVLHSALCEFGTKVVQLKPLVKALPRLFESRDKMVRDEARLLAIEAYRWIRDAIRPALQCLTPVQLKELEEEWEKLGSTPARPTRFLRSQQEARAKVEQQHAKSAVGTVEPEESDSVAVDPYDLLEPFALLSKLPKDFFDKIEAKKWQERKEALESLEVLVKQPRLEPGDYGELVRALKKVIAKDLNVMLVALAAKCLAGLASGLRRKFHPYVGQVVPTLLEKFKEKKVNVVQALQEAIDAVFLTVSIGPKVQSANNVTRGNA</sequence>
<dbReference type="SMART" id="SM01349">
    <property type="entry name" value="TOG"/>
    <property type="match status" value="2"/>
</dbReference>
<dbReference type="GO" id="GO:0046785">
    <property type="term" value="P:microtubule polymerization"/>
    <property type="evidence" value="ECO:0007669"/>
    <property type="project" value="InterPro"/>
</dbReference>
<dbReference type="Pfam" id="PF21041">
    <property type="entry name" value="XMAP215_CLASP_TOG"/>
    <property type="match status" value="1"/>
</dbReference>
<dbReference type="FunFam" id="1.25.10.10:FF:000019">
    <property type="entry name" value="Cytoskeleton-associated protein 5"/>
    <property type="match status" value="1"/>
</dbReference>
<dbReference type="PANTHER" id="PTHR12609">
    <property type="entry name" value="MICROTUBULE ASSOCIATED PROTEIN XMAP215"/>
    <property type="match status" value="1"/>
</dbReference>
<evidence type="ECO:0000313" key="6">
    <source>
        <dbReference type="Proteomes" id="UP000694388"/>
    </source>
</evidence>
<dbReference type="AlphaFoldDB" id="A0A8C4PW74"/>
<dbReference type="Gene3D" id="1.25.10.10">
    <property type="entry name" value="Leucine-rich Repeat Variant"/>
    <property type="match status" value="2"/>
</dbReference>
<dbReference type="InterPro" id="IPR045110">
    <property type="entry name" value="XMAP215"/>
</dbReference>
<evidence type="ECO:0000256" key="1">
    <source>
        <dbReference type="ARBA" id="ARBA00004245"/>
    </source>
</evidence>
<evidence type="ECO:0000256" key="2">
    <source>
        <dbReference type="ARBA" id="ARBA00022490"/>
    </source>
</evidence>
<dbReference type="Ensembl" id="ENSEBUT00000001302.1">
    <property type="protein sequence ID" value="ENSEBUP00000000988.1"/>
    <property type="gene ID" value="ENSEBUG00000000956.1"/>
</dbReference>
<accession>A0A8C4PW74</accession>
<feature type="domain" description="TOG" evidence="4">
    <location>
        <begin position="357"/>
        <end position="497"/>
    </location>
</feature>
<dbReference type="GeneTree" id="ENSGT00390000014757"/>